<evidence type="ECO:0000313" key="2">
    <source>
        <dbReference type="Proteomes" id="UP000260782"/>
    </source>
</evidence>
<gene>
    <name evidence="1" type="ORF">DWZ25_08520</name>
</gene>
<accession>A0A3E2TWQ3</accession>
<name>A0A3E2TWQ3_9FIRM</name>
<protein>
    <submittedName>
        <fullName evidence="1">Uncharacterized protein</fullName>
    </submittedName>
</protein>
<reference evidence="1 2" key="1">
    <citation type="submission" date="2018-08" db="EMBL/GenBank/DDBJ databases">
        <title>A genome reference for cultivated species of the human gut microbiota.</title>
        <authorList>
            <person name="Zou Y."/>
            <person name="Xue W."/>
            <person name="Luo G."/>
        </authorList>
    </citation>
    <scope>NUCLEOTIDE SEQUENCE [LARGE SCALE GENOMIC DNA]</scope>
    <source>
        <strain evidence="1 2">AF31-14AC</strain>
    </source>
</reference>
<dbReference type="EMBL" id="QVES01000008">
    <property type="protein sequence ID" value="RGB85537.1"/>
    <property type="molecule type" value="Genomic_DNA"/>
</dbReference>
<organism evidence="1 2">
    <name type="scientific">Faecalibacterium prausnitzii</name>
    <dbReference type="NCBI Taxonomy" id="853"/>
    <lineage>
        <taxon>Bacteria</taxon>
        <taxon>Bacillati</taxon>
        <taxon>Bacillota</taxon>
        <taxon>Clostridia</taxon>
        <taxon>Eubacteriales</taxon>
        <taxon>Oscillospiraceae</taxon>
        <taxon>Faecalibacterium</taxon>
    </lineage>
</organism>
<comment type="caution">
    <text evidence="1">The sequence shown here is derived from an EMBL/GenBank/DDBJ whole genome shotgun (WGS) entry which is preliminary data.</text>
</comment>
<proteinExistence type="predicted"/>
<sequence length="140" mass="16471">MYMTNEEWKQNNQDYLKESYEETGFTAGGYAVHKLICGGCGRVFYTTIYTKKYCHSYWCGNQANNRRQREYRQMRRQDLVCQCCGEKFTPKRADARYCSNSCRQKVYRKRVTDAASTQNEHIVFRTVSRSVENQVPPPGT</sequence>
<dbReference type="Proteomes" id="UP000260782">
    <property type="component" value="Unassembled WGS sequence"/>
</dbReference>
<dbReference type="AlphaFoldDB" id="A0A3E2TWQ3"/>
<evidence type="ECO:0000313" key="1">
    <source>
        <dbReference type="EMBL" id="RGB85537.1"/>
    </source>
</evidence>
<dbReference type="RefSeq" id="WP_117529826.1">
    <property type="nucleotide sequence ID" value="NZ_QVES01000008.1"/>
</dbReference>